<gene>
    <name evidence="2" type="ORF">Tci_177765</name>
</gene>
<protein>
    <submittedName>
        <fullName evidence="2">Uncharacterized protein</fullName>
    </submittedName>
</protein>
<feature type="region of interest" description="Disordered" evidence="1">
    <location>
        <begin position="227"/>
        <end position="258"/>
    </location>
</feature>
<accession>A0A699GSN7</accession>
<name>A0A699GSN7_TANCI</name>
<organism evidence="2">
    <name type="scientific">Tanacetum cinerariifolium</name>
    <name type="common">Dalmatian daisy</name>
    <name type="synonym">Chrysanthemum cinerariifolium</name>
    <dbReference type="NCBI Taxonomy" id="118510"/>
    <lineage>
        <taxon>Eukaryota</taxon>
        <taxon>Viridiplantae</taxon>
        <taxon>Streptophyta</taxon>
        <taxon>Embryophyta</taxon>
        <taxon>Tracheophyta</taxon>
        <taxon>Spermatophyta</taxon>
        <taxon>Magnoliopsida</taxon>
        <taxon>eudicotyledons</taxon>
        <taxon>Gunneridae</taxon>
        <taxon>Pentapetalae</taxon>
        <taxon>asterids</taxon>
        <taxon>campanulids</taxon>
        <taxon>Asterales</taxon>
        <taxon>Asteraceae</taxon>
        <taxon>Asteroideae</taxon>
        <taxon>Anthemideae</taxon>
        <taxon>Anthemidinae</taxon>
        <taxon>Tanacetum</taxon>
    </lineage>
</organism>
<dbReference type="EMBL" id="BKCJ010043600">
    <property type="protein sequence ID" value="GEW05789.1"/>
    <property type="molecule type" value="Genomic_DNA"/>
</dbReference>
<evidence type="ECO:0000256" key="1">
    <source>
        <dbReference type="SAM" id="MobiDB-lite"/>
    </source>
</evidence>
<sequence length="453" mass="49620">MEDMLPLGEETKEEILLKASNDEPQPYSDVGKKDDKGVCLNYETVYEERGDRVERDANTTASLDAEQDNGTINRTQSTAISNEPIPQRTGSGGSPRHQDTILGDRTTQTRRYGHDTKINTASTSITTASINITIVEPVTTVSAPITTTGVSVSTAKPKSAVWRELQGNKVTVWKLFFHVEYILKPKRKVTEVPQPSEPTEYVTDEAVYKELGDRLVRATTNASSLEAKQDIGNIDKTQSKATPNEAGSPGTTSGGGLRCQEAMGIPLLKLDRVDSFKDKPSLGEDASKNGRKINDIDADEDITLMNAQDDAEMFDVTDLHGEEVVFVDNDDANKEVNDASEVNAASIVITVSATSTITTEEVTLAKALAELKTSKPKVKRVFIQEPSESITTTSTKTISSKKSQDKGKGIMVDEPVKPKKKEQIRLDEEATLKLQAELQAEFEEEQRLAREKA</sequence>
<feature type="compositionally biased region" description="Polar residues" evidence="1">
    <location>
        <begin position="58"/>
        <end position="81"/>
    </location>
</feature>
<comment type="caution">
    <text evidence="2">The sequence shown here is derived from an EMBL/GenBank/DDBJ whole genome shotgun (WGS) entry which is preliminary data.</text>
</comment>
<reference evidence="2" key="1">
    <citation type="journal article" date="2019" name="Sci. Rep.">
        <title>Draft genome of Tanacetum cinerariifolium, the natural source of mosquito coil.</title>
        <authorList>
            <person name="Yamashiro T."/>
            <person name="Shiraishi A."/>
            <person name="Satake H."/>
            <person name="Nakayama K."/>
        </authorList>
    </citation>
    <scope>NUCLEOTIDE SEQUENCE</scope>
</reference>
<feature type="compositionally biased region" description="Low complexity" evidence="1">
    <location>
        <begin position="390"/>
        <end position="401"/>
    </location>
</feature>
<evidence type="ECO:0000313" key="2">
    <source>
        <dbReference type="EMBL" id="GEW05789.1"/>
    </source>
</evidence>
<feature type="region of interest" description="Disordered" evidence="1">
    <location>
        <begin position="50"/>
        <end position="109"/>
    </location>
</feature>
<feature type="region of interest" description="Disordered" evidence="1">
    <location>
        <begin position="390"/>
        <end position="422"/>
    </location>
</feature>
<proteinExistence type="predicted"/>
<dbReference type="AlphaFoldDB" id="A0A699GSN7"/>